<evidence type="ECO:0000256" key="2">
    <source>
        <dbReference type="ARBA" id="ARBA00022692"/>
    </source>
</evidence>
<dbReference type="EMBL" id="WNWS01000024">
    <property type="protein sequence ID" value="KAE9986921.1"/>
    <property type="molecule type" value="Genomic_DNA"/>
</dbReference>
<dbReference type="InterPro" id="IPR049326">
    <property type="entry name" value="Rhodopsin_dom_fungi"/>
</dbReference>
<evidence type="ECO:0000313" key="9">
    <source>
        <dbReference type="EMBL" id="KAE9966852.1"/>
    </source>
</evidence>
<proteinExistence type="inferred from homology"/>
<keyword evidence="14" id="KW-1185">Reference proteome</keyword>
<feature type="region of interest" description="Disordered" evidence="6">
    <location>
        <begin position="277"/>
        <end position="309"/>
    </location>
</feature>
<feature type="transmembrane region" description="Helical" evidence="7">
    <location>
        <begin position="89"/>
        <end position="111"/>
    </location>
</feature>
<feature type="transmembrane region" description="Helical" evidence="7">
    <location>
        <begin position="12"/>
        <end position="34"/>
    </location>
</feature>
<reference evidence="10 12" key="1">
    <citation type="submission" date="2019-11" db="EMBL/GenBank/DDBJ databases">
        <title>Venturia inaequalis Genome Resource.</title>
        <authorList>
            <person name="Lichtner F.J."/>
        </authorList>
    </citation>
    <scope>NUCLEOTIDE SEQUENCE [LARGE SCALE GENOMIC DNA]</scope>
    <source>
        <strain evidence="11 13">120213</strain>
        <strain evidence="10">Bline_iso_100314</strain>
        <strain evidence="9 14">DMI_063113</strain>
    </source>
</reference>
<evidence type="ECO:0000256" key="1">
    <source>
        <dbReference type="ARBA" id="ARBA00004141"/>
    </source>
</evidence>
<evidence type="ECO:0000313" key="13">
    <source>
        <dbReference type="Proteomes" id="UP000447873"/>
    </source>
</evidence>
<feature type="domain" description="Rhodopsin" evidence="8">
    <location>
        <begin position="31"/>
        <end position="267"/>
    </location>
</feature>
<evidence type="ECO:0000313" key="11">
    <source>
        <dbReference type="EMBL" id="KAE9986921.1"/>
    </source>
</evidence>
<protein>
    <recommendedName>
        <fullName evidence="8">Rhodopsin domain-containing protein</fullName>
    </recommendedName>
</protein>
<evidence type="ECO:0000313" key="14">
    <source>
        <dbReference type="Proteomes" id="UP000490939"/>
    </source>
</evidence>
<dbReference type="PANTHER" id="PTHR33048:SF21">
    <property type="entry name" value="INTEGRAL MEMBRANE PROTEIN"/>
    <property type="match status" value="1"/>
</dbReference>
<gene>
    <name evidence="10" type="ORF">BLS_000720</name>
    <name evidence="9" type="ORF">EG327_011692</name>
    <name evidence="11" type="ORF">EG328_004363</name>
</gene>
<evidence type="ECO:0000256" key="5">
    <source>
        <dbReference type="ARBA" id="ARBA00038359"/>
    </source>
</evidence>
<dbReference type="EMBL" id="WNWR01000955">
    <property type="protein sequence ID" value="KAE9966852.1"/>
    <property type="molecule type" value="Genomic_DNA"/>
</dbReference>
<feature type="region of interest" description="Disordered" evidence="6">
    <location>
        <begin position="359"/>
        <end position="378"/>
    </location>
</feature>
<feature type="transmembrane region" description="Helical" evidence="7">
    <location>
        <begin position="46"/>
        <end position="69"/>
    </location>
</feature>
<dbReference type="Pfam" id="PF20684">
    <property type="entry name" value="Fung_rhodopsin"/>
    <property type="match status" value="1"/>
</dbReference>
<feature type="compositionally biased region" description="Basic and acidic residues" evidence="6">
    <location>
        <begin position="286"/>
        <end position="309"/>
    </location>
</feature>
<keyword evidence="3 7" id="KW-1133">Transmembrane helix</keyword>
<dbReference type="Proteomes" id="UP000490939">
    <property type="component" value="Unassembled WGS sequence"/>
</dbReference>
<evidence type="ECO:0000256" key="6">
    <source>
        <dbReference type="SAM" id="MobiDB-lite"/>
    </source>
</evidence>
<evidence type="ECO:0000256" key="7">
    <source>
        <dbReference type="SAM" id="Phobius"/>
    </source>
</evidence>
<comment type="subcellular location">
    <subcellularLocation>
        <location evidence="1">Membrane</location>
        <topology evidence="1">Multi-pass membrane protein</topology>
    </subcellularLocation>
</comment>
<dbReference type="PANTHER" id="PTHR33048">
    <property type="entry name" value="PTH11-LIKE INTEGRAL MEMBRANE PROTEIN (AFU_ORTHOLOGUE AFUA_5G11245)"/>
    <property type="match status" value="1"/>
</dbReference>
<dbReference type="Proteomes" id="UP000447873">
    <property type="component" value="Unassembled WGS sequence"/>
</dbReference>
<feature type="transmembrane region" description="Helical" evidence="7">
    <location>
        <begin position="123"/>
        <end position="151"/>
    </location>
</feature>
<feature type="transmembrane region" description="Helical" evidence="7">
    <location>
        <begin position="203"/>
        <end position="222"/>
    </location>
</feature>
<dbReference type="InterPro" id="IPR052337">
    <property type="entry name" value="SAT4-like"/>
</dbReference>
<keyword evidence="4 7" id="KW-0472">Membrane</keyword>
<comment type="caution">
    <text evidence="10">The sequence shown here is derived from an EMBL/GenBank/DDBJ whole genome shotgun (WGS) entry which is preliminary data.</text>
</comment>
<dbReference type="GO" id="GO:0016020">
    <property type="term" value="C:membrane"/>
    <property type="evidence" value="ECO:0007669"/>
    <property type="project" value="UniProtKB-SubCell"/>
</dbReference>
<accession>A0A8H3UX59</accession>
<dbReference type="EMBL" id="WNWQ01000114">
    <property type="protein sequence ID" value="KAE9978299.1"/>
    <property type="molecule type" value="Genomic_DNA"/>
</dbReference>
<organism evidence="10 12">
    <name type="scientific">Venturia inaequalis</name>
    <name type="common">Apple scab fungus</name>
    <dbReference type="NCBI Taxonomy" id="5025"/>
    <lineage>
        <taxon>Eukaryota</taxon>
        <taxon>Fungi</taxon>
        <taxon>Dikarya</taxon>
        <taxon>Ascomycota</taxon>
        <taxon>Pezizomycotina</taxon>
        <taxon>Dothideomycetes</taxon>
        <taxon>Pleosporomycetidae</taxon>
        <taxon>Venturiales</taxon>
        <taxon>Venturiaceae</taxon>
        <taxon>Venturia</taxon>
    </lineage>
</organism>
<evidence type="ECO:0000256" key="4">
    <source>
        <dbReference type="ARBA" id="ARBA00023136"/>
    </source>
</evidence>
<feature type="transmembrane region" description="Helical" evidence="7">
    <location>
        <begin position="171"/>
        <end position="191"/>
    </location>
</feature>
<keyword evidence="2 7" id="KW-0812">Transmembrane</keyword>
<evidence type="ECO:0000259" key="8">
    <source>
        <dbReference type="Pfam" id="PF20684"/>
    </source>
</evidence>
<dbReference type="Proteomes" id="UP000433883">
    <property type="component" value="Unassembled WGS sequence"/>
</dbReference>
<name>A0A8H3UX59_VENIN</name>
<dbReference type="AlphaFoldDB" id="A0A8H3UX59"/>
<comment type="similarity">
    <text evidence="5">Belongs to the SAT4 family.</text>
</comment>
<evidence type="ECO:0000256" key="3">
    <source>
        <dbReference type="ARBA" id="ARBA00022989"/>
    </source>
</evidence>
<sequence>MVQVAPQGDGIALLYTSIVLLALSWVTFATRVGVRTWKRALGMDDLAMAIGLLLFTVTACLCVVCSFYGSGQLAAVLPATTKAKGTKLFFIAEFFYAAGACAIKCSISITLMRIANVQKTFIWGLWIIMGASFASSLIFIVGIANICHPINTLWGEANGVCNLKLNSNVSFFFSAIEIVTDFALAILPWILLRNVQMNSRVKFSVVLILGMAALASCATIVRLRFLSMYSNPLEFMYATGKIGLWSIIEEGIGIFAGSLPALRPLLSLPFLNGGGPATPASGSNRSTDKSSRFSKPRSREYQTSDIDLDKFHEDSDSQKHILRQTRVKVTNEKDTNYQVGEWEKSQVLGWQNSEYRGRSEAAPVTRNGPFAHGHGNLV</sequence>
<dbReference type="OrthoDB" id="3897607at2759"/>
<evidence type="ECO:0000313" key="12">
    <source>
        <dbReference type="Proteomes" id="UP000433883"/>
    </source>
</evidence>
<evidence type="ECO:0000313" key="10">
    <source>
        <dbReference type="EMBL" id="KAE9978299.1"/>
    </source>
</evidence>